<evidence type="ECO:0000313" key="2">
    <source>
        <dbReference type="Proteomes" id="UP000003781"/>
    </source>
</evidence>
<evidence type="ECO:0000313" key="1">
    <source>
        <dbReference type="EMBL" id="EAZ88897.1"/>
    </source>
</evidence>
<name>A3IXA4_9CHRO</name>
<dbReference type="EMBL" id="AAXW01000062">
    <property type="protein sequence ID" value="EAZ88897.1"/>
    <property type="molecule type" value="Genomic_DNA"/>
</dbReference>
<dbReference type="AlphaFoldDB" id="A3IXA4"/>
<dbReference type="Proteomes" id="UP000003781">
    <property type="component" value="Unassembled WGS sequence"/>
</dbReference>
<proteinExistence type="predicted"/>
<dbReference type="eggNOG" id="ENOG5030KCN">
    <property type="taxonomic scope" value="Bacteria"/>
</dbReference>
<sequence length="283" mass="30860">MKINKKTVIVSSAIGGSLIIGTPAMAFLGFIDSPLIRLADEYLFGGVVETAEELFNLGEEAFGYVEEVFNSNGMTIVEGLVGNARNTCNGSDVPLEICNDIALDGGSIIEAMEDNEGILGLPIPENYQQEMVDILLDSSEEPSWGYVSNPSVIADDVKHAGDRGLALLNSNTILSTQGQEDMKKRIETNETIARTSMEIGTQALRTRNERKLLRMMALMEAQQTILQQGQANTAEMSRVDQQIANLNLANISKTLDKEQTEKQVEKRVVTDGLIRAVNGLGMY</sequence>
<reference evidence="1 2" key="1">
    <citation type="submission" date="2007-03" db="EMBL/GenBank/DDBJ databases">
        <authorList>
            <person name="Stal L."/>
            <person name="Ferriera S."/>
            <person name="Johnson J."/>
            <person name="Kravitz S."/>
            <person name="Beeson K."/>
            <person name="Sutton G."/>
            <person name="Rogers Y.-H."/>
            <person name="Friedman R."/>
            <person name="Frazier M."/>
            <person name="Venter J.C."/>
        </authorList>
    </citation>
    <scope>NUCLEOTIDE SEQUENCE [LARGE SCALE GENOMIC DNA]</scope>
    <source>
        <strain evidence="1 2">CCY0110</strain>
    </source>
</reference>
<organism evidence="1 2">
    <name type="scientific">Crocosphaera chwakensis CCY0110</name>
    <dbReference type="NCBI Taxonomy" id="391612"/>
    <lineage>
        <taxon>Bacteria</taxon>
        <taxon>Bacillati</taxon>
        <taxon>Cyanobacteriota</taxon>
        <taxon>Cyanophyceae</taxon>
        <taxon>Oscillatoriophycideae</taxon>
        <taxon>Chroococcales</taxon>
        <taxon>Aphanothecaceae</taxon>
        <taxon>Crocosphaera</taxon>
        <taxon>Crocosphaera chwakensis</taxon>
    </lineage>
</organism>
<comment type="caution">
    <text evidence="1">The sequence shown here is derived from an EMBL/GenBank/DDBJ whole genome shotgun (WGS) entry which is preliminary data.</text>
</comment>
<accession>A3IXA4</accession>
<gene>
    <name evidence="1" type="ORF">CY0110_31895</name>
</gene>
<protein>
    <submittedName>
        <fullName evidence="1">Uncharacterized protein</fullName>
    </submittedName>
</protein>
<keyword evidence="2" id="KW-1185">Reference proteome</keyword>
<dbReference type="OrthoDB" id="426797at2"/>